<reference evidence="10 11" key="1">
    <citation type="submission" date="2019-07" db="EMBL/GenBank/DDBJ databases">
        <title>Rhodococcus cavernicolus sp. nov., isolated from a cave.</title>
        <authorList>
            <person name="Lee S.D."/>
        </authorList>
    </citation>
    <scope>NUCLEOTIDE SEQUENCE [LARGE SCALE GENOMIC DNA]</scope>
    <source>
        <strain evidence="10 11">C1-24</strain>
    </source>
</reference>
<dbReference type="Gene3D" id="3.40.50.300">
    <property type="entry name" value="P-loop containing nucleotide triphosphate hydrolases"/>
    <property type="match status" value="1"/>
</dbReference>
<dbReference type="PANTHER" id="PTHR43442">
    <property type="entry name" value="GLUCONOKINASE-RELATED"/>
    <property type="match status" value="1"/>
</dbReference>
<keyword evidence="6 9" id="KW-0418">Kinase</keyword>
<dbReference type="EMBL" id="VLNY01000008">
    <property type="protein sequence ID" value="KAA0021652.1"/>
    <property type="molecule type" value="Genomic_DNA"/>
</dbReference>
<sequence>MIGHEDYTPATVLVIMGVSGTGKSTIAALLAGSIGWQLVEGDDLHPPTNIAKMSAGIALTDADRDPWLDLIAQRIGSATSPLVLTCSALTRRARDRIYRPGVVFVHLQGDRVLIERRLRSRLDHFMPASLLLSQLATLEPPNPDEPHITVDVGGDPADITAAIRRTLDLSPTR</sequence>
<dbReference type="OrthoDB" id="9795716at2"/>
<dbReference type="PANTHER" id="PTHR43442:SF3">
    <property type="entry name" value="GLUCONOKINASE-RELATED"/>
    <property type="match status" value="1"/>
</dbReference>
<dbReference type="AlphaFoldDB" id="A0A5A7S924"/>
<evidence type="ECO:0000256" key="5">
    <source>
        <dbReference type="ARBA" id="ARBA00022741"/>
    </source>
</evidence>
<comment type="pathway">
    <text evidence="1">Carbohydrate acid metabolism.</text>
</comment>
<dbReference type="GO" id="GO:0046316">
    <property type="term" value="F:gluconokinase activity"/>
    <property type="evidence" value="ECO:0007669"/>
    <property type="project" value="UniProtKB-EC"/>
</dbReference>
<evidence type="ECO:0000256" key="1">
    <source>
        <dbReference type="ARBA" id="ARBA00004761"/>
    </source>
</evidence>
<accession>A0A5A7S924</accession>
<dbReference type="InterPro" id="IPR006001">
    <property type="entry name" value="Therm_gnt_kin"/>
</dbReference>
<dbReference type="GO" id="GO:0005975">
    <property type="term" value="P:carbohydrate metabolic process"/>
    <property type="evidence" value="ECO:0007669"/>
    <property type="project" value="InterPro"/>
</dbReference>
<keyword evidence="4 9" id="KW-0808">Transferase</keyword>
<gene>
    <name evidence="10" type="ORF">FOY51_17320</name>
</gene>
<evidence type="ECO:0000256" key="3">
    <source>
        <dbReference type="ARBA" id="ARBA00012054"/>
    </source>
</evidence>
<dbReference type="SUPFAM" id="SSF52540">
    <property type="entry name" value="P-loop containing nucleoside triphosphate hydrolases"/>
    <property type="match status" value="1"/>
</dbReference>
<name>A0A5A7S924_9NOCA</name>
<evidence type="ECO:0000256" key="2">
    <source>
        <dbReference type="ARBA" id="ARBA00008420"/>
    </source>
</evidence>
<dbReference type="RefSeq" id="WP_149431519.1">
    <property type="nucleotide sequence ID" value="NZ_VLNY01000008.1"/>
</dbReference>
<evidence type="ECO:0000256" key="7">
    <source>
        <dbReference type="ARBA" id="ARBA00022840"/>
    </source>
</evidence>
<evidence type="ECO:0000256" key="8">
    <source>
        <dbReference type="ARBA" id="ARBA00048090"/>
    </source>
</evidence>
<evidence type="ECO:0000256" key="6">
    <source>
        <dbReference type="ARBA" id="ARBA00022777"/>
    </source>
</evidence>
<evidence type="ECO:0000313" key="10">
    <source>
        <dbReference type="EMBL" id="KAA0021652.1"/>
    </source>
</evidence>
<protein>
    <recommendedName>
        <fullName evidence="3 9">Gluconokinase</fullName>
        <ecNumber evidence="3 9">2.7.1.12</ecNumber>
    </recommendedName>
</protein>
<dbReference type="GO" id="GO:0005524">
    <property type="term" value="F:ATP binding"/>
    <property type="evidence" value="ECO:0007669"/>
    <property type="project" value="UniProtKB-KW"/>
</dbReference>
<organism evidence="10 11">
    <name type="scientific">Antrihabitans cavernicola</name>
    <dbReference type="NCBI Taxonomy" id="2495913"/>
    <lineage>
        <taxon>Bacteria</taxon>
        <taxon>Bacillati</taxon>
        <taxon>Actinomycetota</taxon>
        <taxon>Actinomycetes</taxon>
        <taxon>Mycobacteriales</taxon>
        <taxon>Nocardiaceae</taxon>
        <taxon>Antrihabitans</taxon>
    </lineage>
</organism>
<keyword evidence="11" id="KW-1185">Reference proteome</keyword>
<dbReference type="Proteomes" id="UP000322244">
    <property type="component" value="Unassembled WGS sequence"/>
</dbReference>
<dbReference type="InterPro" id="IPR027417">
    <property type="entry name" value="P-loop_NTPase"/>
</dbReference>
<keyword evidence="7 9" id="KW-0067">ATP-binding</keyword>
<evidence type="ECO:0000313" key="11">
    <source>
        <dbReference type="Proteomes" id="UP000322244"/>
    </source>
</evidence>
<dbReference type="CDD" id="cd02021">
    <property type="entry name" value="GntK"/>
    <property type="match status" value="1"/>
</dbReference>
<comment type="similarity">
    <text evidence="2 9">Belongs to the gluconokinase GntK/GntV family.</text>
</comment>
<dbReference type="Pfam" id="PF13671">
    <property type="entry name" value="AAA_33"/>
    <property type="match status" value="1"/>
</dbReference>
<comment type="catalytic activity">
    <reaction evidence="8 9">
        <text>D-gluconate + ATP = 6-phospho-D-gluconate + ADP + H(+)</text>
        <dbReference type="Rhea" id="RHEA:19433"/>
        <dbReference type="ChEBI" id="CHEBI:15378"/>
        <dbReference type="ChEBI" id="CHEBI:18391"/>
        <dbReference type="ChEBI" id="CHEBI:30616"/>
        <dbReference type="ChEBI" id="CHEBI:58759"/>
        <dbReference type="ChEBI" id="CHEBI:456216"/>
        <dbReference type="EC" id="2.7.1.12"/>
    </reaction>
</comment>
<comment type="caution">
    <text evidence="10">The sequence shown here is derived from an EMBL/GenBank/DDBJ whole genome shotgun (WGS) entry which is preliminary data.</text>
</comment>
<dbReference type="GO" id="GO:0005737">
    <property type="term" value="C:cytoplasm"/>
    <property type="evidence" value="ECO:0007669"/>
    <property type="project" value="TreeGrafter"/>
</dbReference>
<dbReference type="EC" id="2.7.1.12" evidence="3 9"/>
<evidence type="ECO:0000256" key="4">
    <source>
        <dbReference type="ARBA" id="ARBA00022679"/>
    </source>
</evidence>
<proteinExistence type="inferred from homology"/>
<evidence type="ECO:0000256" key="9">
    <source>
        <dbReference type="RuleBase" id="RU363066"/>
    </source>
</evidence>
<dbReference type="NCBIfam" id="TIGR01313">
    <property type="entry name" value="therm_gnt_kin"/>
    <property type="match status" value="1"/>
</dbReference>
<keyword evidence="5 9" id="KW-0547">Nucleotide-binding</keyword>